<dbReference type="InterPro" id="IPR036180">
    <property type="entry name" value="Gelsolin-like_dom_sf"/>
</dbReference>
<dbReference type="Proteomes" id="UP001331761">
    <property type="component" value="Unassembled WGS sequence"/>
</dbReference>
<keyword evidence="2" id="KW-1185">Reference proteome</keyword>
<dbReference type="AlphaFoldDB" id="A0AAN8EYG8"/>
<organism evidence="1 2">
    <name type="scientific">Trichostrongylus colubriformis</name>
    <name type="common">Black scour worm</name>
    <dbReference type="NCBI Taxonomy" id="6319"/>
    <lineage>
        <taxon>Eukaryota</taxon>
        <taxon>Metazoa</taxon>
        <taxon>Ecdysozoa</taxon>
        <taxon>Nematoda</taxon>
        <taxon>Chromadorea</taxon>
        <taxon>Rhabditida</taxon>
        <taxon>Rhabditina</taxon>
        <taxon>Rhabditomorpha</taxon>
        <taxon>Strongyloidea</taxon>
        <taxon>Trichostrongylidae</taxon>
        <taxon>Trichostrongylus</taxon>
    </lineage>
</organism>
<accession>A0AAN8EYG8</accession>
<name>A0AAN8EYG8_TRICO</name>
<dbReference type="Gene3D" id="3.40.20.10">
    <property type="entry name" value="Severin"/>
    <property type="match status" value="1"/>
</dbReference>
<sequence>GVMLNNFRMIFSYLYICRQLQRGKDELLRGSTVRDITRLFEAPVEDDTAILQERWPMTRHIVTEYERSQARFLLYKVNPSLTHNNPYASVSFHGIDCYA</sequence>
<proteinExistence type="predicted"/>
<dbReference type="InterPro" id="IPR029006">
    <property type="entry name" value="ADF-H/Gelsolin-like_dom_sf"/>
</dbReference>
<evidence type="ECO:0000313" key="2">
    <source>
        <dbReference type="Proteomes" id="UP001331761"/>
    </source>
</evidence>
<comment type="caution">
    <text evidence="1">The sequence shown here is derived from an EMBL/GenBank/DDBJ whole genome shotgun (WGS) entry which is preliminary data.</text>
</comment>
<reference evidence="1 2" key="1">
    <citation type="submission" date="2019-10" db="EMBL/GenBank/DDBJ databases">
        <title>Assembly and Annotation for the nematode Trichostrongylus colubriformis.</title>
        <authorList>
            <person name="Martin J."/>
        </authorList>
    </citation>
    <scope>NUCLEOTIDE SEQUENCE [LARGE SCALE GENOMIC DNA]</scope>
    <source>
        <strain evidence="1">G859</strain>
        <tissue evidence="1">Whole worm</tissue>
    </source>
</reference>
<evidence type="ECO:0000313" key="1">
    <source>
        <dbReference type="EMBL" id="KAK5969506.1"/>
    </source>
</evidence>
<dbReference type="SUPFAM" id="SSF82754">
    <property type="entry name" value="C-terminal, gelsolin-like domain of Sec23/24"/>
    <property type="match status" value="1"/>
</dbReference>
<gene>
    <name evidence="1" type="ORF">GCK32_006214</name>
</gene>
<feature type="non-terminal residue" evidence="1">
    <location>
        <position position="1"/>
    </location>
</feature>
<dbReference type="EMBL" id="WIXE01020074">
    <property type="protein sequence ID" value="KAK5969506.1"/>
    <property type="molecule type" value="Genomic_DNA"/>
</dbReference>
<protein>
    <submittedName>
        <fullName evidence="1">Uncharacterized protein</fullName>
    </submittedName>
</protein>